<dbReference type="InterPro" id="IPR050299">
    <property type="entry name" value="YjjX_NTPase"/>
</dbReference>
<evidence type="ECO:0000256" key="1">
    <source>
        <dbReference type="ARBA" id="ARBA00001936"/>
    </source>
</evidence>
<keyword evidence="4 10" id="KW-0378">Hydrolase</keyword>
<accession>A0ABD6B9B0</accession>
<evidence type="ECO:0000256" key="6">
    <source>
        <dbReference type="ARBA" id="ARBA00023080"/>
    </source>
</evidence>
<dbReference type="AlphaFoldDB" id="A0ABD6B9B0"/>
<evidence type="ECO:0000256" key="9">
    <source>
        <dbReference type="ARBA" id="ARBA00048781"/>
    </source>
</evidence>
<feature type="domain" description="Non-canonical purine NTP phosphatase/PRRC1" evidence="11">
    <location>
        <begin position="6"/>
        <end position="168"/>
    </location>
</feature>
<comment type="function">
    <text evidence="10">Phosphatase that hydrolyzes non-canonical purine nucleotides such as XTP and ITP to their respective diphosphate derivatives. Probably excludes non-canonical purines from DNA/RNA precursor pool, thus preventing their incorporation into DNA/RNA and avoiding chromosomal lesions.</text>
</comment>
<evidence type="ECO:0000256" key="7">
    <source>
        <dbReference type="ARBA" id="ARBA00023211"/>
    </source>
</evidence>
<dbReference type="PANTHER" id="PTHR34699:SF2">
    <property type="entry name" value="NON-CANONICAL PURINE NTP PHOSPHATASE_PRRC1 DOMAIN-CONTAINING PROTEIN"/>
    <property type="match status" value="1"/>
</dbReference>
<comment type="cofactor">
    <cofactor evidence="10">
        <name>Mg(2+)</name>
        <dbReference type="ChEBI" id="CHEBI:18420"/>
    </cofactor>
    <cofactor evidence="10">
        <name>Mn(2+)</name>
        <dbReference type="ChEBI" id="CHEBI:29035"/>
    </cofactor>
    <text evidence="10">Binds 1 divalent metal cation per subunit; can use either Mg(2+) or Mn(2+).</text>
</comment>
<evidence type="ECO:0000256" key="8">
    <source>
        <dbReference type="ARBA" id="ARBA00048174"/>
    </source>
</evidence>
<evidence type="ECO:0000256" key="10">
    <source>
        <dbReference type="HAMAP-Rule" id="MF_00648"/>
    </source>
</evidence>
<gene>
    <name evidence="12" type="primary">yjjX</name>
    <name evidence="12" type="ORF">ACFR9S_13185</name>
</gene>
<dbReference type="EMBL" id="JBHUDH010000163">
    <property type="protein sequence ID" value="MFD1527232.1"/>
    <property type="molecule type" value="Genomic_DNA"/>
</dbReference>
<feature type="binding site" evidence="10">
    <location>
        <position position="64"/>
    </location>
    <ligand>
        <name>Mg(2+)</name>
        <dbReference type="ChEBI" id="CHEBI:18420"/>
    </ligand>
</feature>
<keyword evidence="3 10" id="KW-0547">Nucleotide-binding</keyword>
<evidence type="ECO:0000256" key="5">
    <source>
        <dbReference type="ARBA" id="ARBA00022842"/>
    </source>
</evidence>
<evidence type="ECO:0000259" key="11">
    <source>
        <dbReference type="Pfam" id="PF01931"/>
    </source>
</evidence>
<evidence type="ECO:0000256" key="3">
    <source>
        <dbReference type="ARBA" id="ARBA00022741"/>
    </source>
</evidence>
<evidence type="ECO:0000313" key="12">
    <source>
        <dbReference type="EMBL" id="MFD1527232.1"/>
    </source>
</evidence>
<dbReference type="Gene3D" id="3.90.950.10">
    <property type="match status" value="1"/>
</dbReference>
<name>A0ABD6B9B0_9EURY</name>
<dbReference type="InterPro" id="IPR002786">
    <property type="entry name" value="Non_canon_purine_NTPase"/>
</dbReference>
<dbReference type="InterPro" id="IPR026533">
    <property type="entry name" value="NTPase/PRRC1"/>
</dbReference>
<dbReference type="EC" id="3.6.1.73" evidence="10"/>
<reference evidence="12 13" key="1">
    <citation type="journal article" date="2019" name="Int. J. Syst. Evol. Microbiol.">
        <title>The Global Catalogue of Microorganisms (GCM) 10K type strain sequencing project: providing services to taxonomists for standard genome sequencing and annotation.</title>
        <authorList>
            <consortium name="The Broad Institute Genomics Platform"/>
            <consortium name="The Broad Institute Genome Sequencing Center for Infectious Disease"/>
            <person name="Wu L."/>
            <person name="Ma J."/>
        </authorList>
    </citation>
    <scope>NUCLEOTIDE SEQUENCE [LARGE SCALE GENOMIC DNA]</scope>
    <source>
        <strain evidence="12 13">CGMCC 1.12285</strain>
    </source>
</reference>
<dbReference type="GO" id="GO:0009117">
    <property type="term" value="P:nucleotide metabolic process"/>
    <property type="evidence" value="ECO:0007669"/>
    <property type="project" value="UniProtKB-KW"/>
</dbReference>
<keyword evidence="7 10" id="KW-0464">Manganese</keyword>
<dbReference type="InterPro" id="IPR029001">
    <property type="entry name" value="ITPase-like_fam"/>
</dbReference>
<comment type="catalytic activity">
    <reaction evidence="8 10">
        <text>ITP + H2O = IDP + phosphate + H(+)</text>
        <dbReference type="Rhea" id="RHEA:28330"/>
        <dbReference type="ChEBI" id="CHEBI:15377"/>
        <dbReference type="ChEBI" id="CHEBI:15378"/>
        <dbReference type="ChEBI" id="CHEBI:43474"/>
        <dbReference type="ChEBI" id="CHEBI:58280"/>
        <dbReference type="ChEBI" id="CHEBI:61402"/>
        <dbReference type="EC" id="3.6.1.73"/>
    </reaction>
</comment>
<dbReference type="FunFam" id="3.90.950.10:FF:000002">
    <property type="entry name" value="Inosine/xanthosine triphosphatase"/>
    <property type="match status" value="1"/>
</dbReference>
<organism evidence="12 13">
    <name type="scientific">Halolamina salina</name>
    <dbReference type="NCBI Taxonomy" id="1220023"/>
    <lineage>
        <taxon>Archaea</taxon>
        <taxon>Methanobacteriati</taxon>
        <taxon>Methanobacteriota</taxon>
        <taxon>Stenosarchaea group</taxon>
        <taxon>Halobacteria</taxon>
        <taxon>Halobacteriales</taxon>
        <taxon>Haloferacaceae</taxon>
    </lineage>
</organism>
<comment type="subunit">
    <text evidence="10">Homodimer.</text>
</comment>
<comment type="caution">
    <text evidence="12">The sequence shown here is derived from an EMBL/GenBank/DDBJ whole genome shotgun (WGS) entry which is preliminary data.</text>
</comment>
<evidence type="ECO:0000256" key="2">
    <source>
        <dbReference type="ARBA" id="ARBA00022723"/>
    </source>
</evidence>
<proteinExistence type="inferred from homology"/>
<feature type="binding site" evidence="10">
    <location>
        <position position="35"/>
    </location>
    <ligand>
        <name>Mg(2+)</name>
        <dbReference type="ChEBI" id="CHEBI:18420"/>
    </ligand>
</feature>
<keyword evidence="13" id="KW-1185">Reference proteome</keyword>
<dbReference type="GO" id="GO:0103023">
    <property type="term" value="F:ITPase activity"/>
    <property type="evidence" value="ECO:0007669"/>
    <property type="project" value="UniProtKB-EC"/>
</dbReference>
<dbReference type="SUPFAM" id="SSF52972">
    <property type="entry name" value="ITPase-like"/>
    <property type="match status" value="1"/>
</dbReference>
<comment type="catalytic activity">
    <reaction evidence="9 10">
        <text>XTP + H2O = XDP + phosphate + H(+)</text>
        <dbReference type="Rhea" id="RHEA:28406"/>
        <dbReference type="ChEBI" id="CHEBI:15377"/>
        <dbReference type="ChEBI" id="CHEBI:15378"/>
        <dbReference type="ChEBI" id="CHEBI:43474"/>
        <dbReference type="ChEBI" id="CHEBI:59884"/>
        <dbReference type="ChEBI" id="CHEBI:61314"/>
        <dbReference type="EC" id="3.6.1.73"/>
    </reaction>
</comment>
<comment type="similarity">
    <text evidence="10">Belongs to the YjjX NTPase family.</text>
</comment>
<dbReference type="RefSeq" id="WP_379731915.1">
    <property type="nucleotide sequence ID" value="NZ_JBHSWZ010000165.1"/>
</dbReference>
<keyword evidence="6 10" id="KW-0546">Nucleotide metabolism</keyword>
<dbReference type="GO" id="GO:0000166">
    <property type="term" value="F:nucleotide binding"/>
    <property type="evidence" value="ECO:0007669"/>
    <property type="project" value="UniProtKB-KW"/>
</dbReference>
<sequence length="172" mass="17521">MRLAVGSGNPVKRRAVEQAIAETIDDATVEAVSVDSGVSEQPRGREETVEGAKNRARNALAAGEYDIGVGLEGGVAEVPETEGLFLIMWVAVTDGDRVGLGAGPSFRLPASIGDRVAAGEELGPVMDDVLGEDDVAEKQGAAGALSAGVVDRDDALAAGVAAAMGPFVTDRY</sequence>
<dbReference type="HAMAP" id="MF_00648">
    <property type="entry name" value="Non_canon_purine_NTPase_YjjX"/>
    <property type="match status" value="1"/>
</dbReference>
<dbReference type="Proteomes" id="UP001597111">
    <property type="component" value="Unassembled WGS sequence"/>
</dbReference>
<dbReference type="NCBIfam" id="TIGR00258">
    <property type="entry name" value="inosine/xanthosine triphosphatase"/>
    <property type="match status" value="1"/>
</dbReference>
<comment type="caution">
    <text evidence="10">Lacks conserved residue(s) required for the propagation of feature annotation.</text>
</comment>
<dbReference type="Pfam" id="PF01931">
    <property type="entry name" value="NTPase_I-T"/>
    <property type="match status" value="1"/>
</dbReference>
<evidence type="ECO:0000313" key="13">
    <source>
        <dbReference type="Proteomes" id="UP001597111"/>
    </source>
</evidence>
<evidence type="ECO:0000256" key="4">
    <source>
        <dbReference type="ARBA" id="ARBA00022801"/>
    </source>
</evidence>
<dbReference type="GO" id="GO:0046872">
    <property type="term" value="F:metal ion binding"/>
    <property type="evidence" value="ECO:0007669"/>
    <property type="project" value="UniProtKB-KW"/>
</dbReference>
<comment type="cofactor">
    <cofactor evidence="1">
        <name>Mn(2+)</name>
        <dbReference type="ChEBI" id="CHEBI:29035"/>
    </cofactor>
</comment>
<keyword evidence="2 10" id="KW-0479">Metal-binding</keyword>
<keyword evidence="5 10" id="KW-0460">Magnesium</keyword>
<dbReference type="PANTHER" id="PTHR34699">
    <property type="match status" value="1"/>
</dbReference>
<protein>
    <recommendedName>
        <fullName evidence="10">Probable inosine/xanthosine triphosphatase</fullName>
        <shortName evidence="10">ITPase/XTPase</shortName>
        <ecNumber evidence="10">3.6.1.73</ecNumber>
    </recommendedName>
    <alternativeName>
        <fullName evidence="10">Non-canonical purine NTP phosphatase</fullName>
    </alternativeName>
    <alternativeName>
        <fullName evidence="10">Non-standard purine NTP phosphatase</fullName>
    </alternativeName>
    <alternativeName>
        <fullName evidence="10">Nucleoside-triphosphate phosphatase</fullName>
        <shortName evidence="10">NTPase</shortName>
    </alternativeName>
</protein>